<feature type="region of interest" description="Disordered" evidence="1">
    <location>
        <begin position="1"/>
        <end position="20"/>
    </location>
</feature>
<keyword evidence="3" id="KW-1185">Reference proteome</keyword>
<name>A0ABR4J6H2_9EURO</name>
<proteinExistence type="predicted"/>
<dbReference type="Proteomes" id="UP001610446">
    <property type="component" value="Unassembled WGS sequence"/>
</dbReference>
<accession>A0ABR4J6H2</accession>
<organism evidence="2 3">
    <name type="scientific">Aspergillus pseudoustus</name>
    <dbReference type="NCBI Taxonomy" id="1810923"/>
    <lineage>
        <taxon>Eukaryota</taxon>
        <taxon>Fungi</taxon>
        <taxon>Dikarya</taxon>
        <taxon>Ascomycota</taxon>
        <taxon>Pezizomycotina</taxon>
        <taxon>Eurotiomycetes</taxon>
        <taxon>Eurotiomycetidae</taxon>
        <taxon>Eurotiales</taxon>
        <taxon>Aspergillaceae</taxon>
        <taxon>Aspergillus</taxon>
        <taxon>Aspergillus subgen. Nidulantes</taxon>
    </lineage>
</organism>
<evidence type="ECO:0000313" key="3">
    <source>
        <dbReference type="Proteomes" id="UP001610446"/>
    </source>
</evidence>
<dbReference type="EMBL" id="JBFXLU010000197">
    <property type="protein sequence ID" value="KAL2835645.1"/>
    <property type="molecule type" value="Genomic_DNA"/>
</dbReference>
<comment type="caution">
    <text evidence="2">The sequence shown here is derived from an EMBL/GenBank/DDBJ whole genome shotgun (WGS) entry which is preliminary data.</text>
</comment>
<sequence>MHLHVSFNELQAPSVEESHREELNNAVYAESWIRGDDSRHASGMLVRSSALQSQWTAEPSATFTPLLSSRPQFSCLWRAISRAATPRVPPC</sequence>
<evidence type="ECO:0000313" key="2">
    <source>
        <dbReference type="EMBL" id="KAL2835645.1"/>
    </source>
</evidence>
<gene>
    <name evidence="2" type="ORF">BJY01DRAFT_223283</name>
</gene>
<reference evidence="2 3" key="1">
    <citation type="submission" date="2024-07" db="EMBL/GenBank/DDBJ databases">
        <title>Section-level genome sequencing and comparative genomics of Aspergillus sections Usti and Cavernicolus.</title>
        <authorList>
            <consortium name="Lawrence Berkeley National Laboratory"/>
            <person name="Nybo J.L."/>
            <person name="Vesth T.C."/>
            <person name="Theobald S."/>
            <person name="Frisvad J.C."/>
            <person name="Larsen T.O."/>
            <person name="Kjaerboelling I."/>
            <person name="Rothschild-Mancinelli K."/>
            <person name="Lyhne E.K."/>
            <person name="Kogle M.E."/>
            <person name="Barry K."/>
            <person name="Clum A."/>
            <person name="Na H."/>
            <person name="Ledsgaard L."/>
            <person name="Lin J."/>
            <person name="Lipzen A."/>
            <person name="Kuo A."/>
            <person name="Riley R."/>
            <person name="Mondo S."/>
            <person name="Labutti K."/>
            <person name="Haridas S."/>
            <person name="Pangalinan J."/>
            <person name="Salamov A.A."/>
            <person name="Simmons B.A."/>
            <person name="Magnuson J.K."/>
            <person name="Chen J."/>
            <person name="Drula E."/>
            <person name="Henrissat B."/>
            <person name="Wiebenga A."/>
            <person name="Lubbers R.J."/>
            <person name="Gomes A.C."/>
            <person name="Makela M.R."/>
            <person name="Stajich J."/>
            <person name="Grigoriev I.V."/>
            <person name="Mortensen U.H."/>
            <person name="De Vries R.P."/>
            <person name="Baker S.E."/>
            <person name="Andersen M.R."/>
        </authorList>
    </citation>
    <scope>NUCLEOTIDE SEQUENCE [LARGE SCALE GENOMIC DNA]</scope>
    <source>
        <strain evidence="2 3">CBS 123904</strain>
    </source>
</reference>
<evidence type="ECO:0000256" key="1">
    <source>
        <dbReference type="SAM" id="MobiDB-lite"/>
    </source>
</evidence>
<protein>
    <submittedName>
        <fullName evidence="2">Uncharacterized protein</fullName>
    </submittedName>
</protein>